<dbReference type="EC" id="1.13.11.93" evidence="6"/>
<dbReference type="EMBL" id="JACTVA010000030">
    <property type="protein sequence ID" value="MBC9208314.1"/>
    <property type="molecule type" value="Genomic_DNA"/>
</dbReference>
<reference evidence="9 10" key="1">
    <citation type="journal article" date="2013" name="Int. J. Syst. Evol. Microbiol.">
        <title>Roseomonas aerophila sp. nov., isolated from air.</title>
        <authorList>
            <person name="Kim S.J."/>
            <person name="Weon H.Y."/>
            <person name="Ahn J.H."/>
            <person name="Hong S.B."/>
            <person name="Seok S.J."/>
            <person name="Whang K.S."/>
            <person name="Kwon S.W."/>
        </authorList>
    </citation>
    <scope>NUCLEOTIDE SEQUENCE [LARGE SCALE GENOMIC DNA]</scope>
    <source>
        <strain evidence="9 10">NBRC 108923</strain>
    </source>
</reference>
<organism evidence="9 10">
    <name type="scientific">Teichococcus aerophilus</name>
    <dbReference type="NCBI Taxonomy" id="1224513"/>
    <lineage>
        <taxon>Bacteria</taxon>
        <taxon>Pseudomonadati</taxon>
        <taxon>Pseudomonadota</taxon>
        <taxon>Alphaproteobacteria</taxon>
        <taxon>Acetobacterales</taxon>
        <taxon>Roseomonadaceae</taxon>
        <taxon>Roseomonas</taxon>
    </lineage>
</organism>
<evidence type="ECO:0000256" key="8">
    <source>
        <dbReference type="ARBA" id="ARBA00035045"/>
    </source>
</evidence>
<evidence type="ECO:0000256" key="7">
    <source>
        <dbReference type="ARBA" id="ARBA00035034"/>
    </source>
</evidence>
<keyword evidence="10" id="KW-1185">Reference proteome</keyword>
<evidence type="ECO:0000256" key="4">
    <source>
        <dbReference type="ARBA" id="ARBA00023004"/>
    </source>
</evidence>
<comment type="cofactor">
    <cofactor evidence="1">
        <name>Fe(2+)</name>
        <dbReference type="ChEBI" id="CHEBI:29033"/>
    </cofactor>
</comment>
<dbReference type="CDD" id="cd16348">
    <property type="entry name" value="VOC_YdcJ_like"/>
    <property type="match status" value="1"/>
</dbReference>
<dbReference type="Gene3D" id="3.10.180.80">
    <property type="entry name" value="Uncharacterised protein PF07063, DUF1338"/>
    <property type="match status" value="1"/>
</dbReference>
<dbReference type="InterPro" id="IPR047869">
    <property type="entry name" value="YdcJ_bac-like"/>
</dbReference>
<dbReference type="InterPro" id="IPR009770">
    <property type="entry name" value="HGLS"/>
</dbReference>
<evidence type="ECO:0000256" key="5">
    <source>
        <dbReference type="ARBA" id="ARBA00035013"/>
    </source>
</evidence>
<evidence type="ECO:0000313" key="10">
    <source>
        <dbReference type="Proteomes" id="UP000626026"/>
    </source>
</evidence>
<keyword evidence="2" id="KW-0223">Dioxygenase</keyword>
<evidence type="ECO:0000313" key="9">
    <source>
        <dbReference type="EMBL" id="MBC9208314.1"/>
    </source>
</evidence>
<dbReference type="Proteomes" id="UP000626026">
    <property type="component" value="Unassembled WGS sequence"/>
</dbReference>
<accession>A0ABR7RPU1</accession>
<comment type="caution">
    <text evidence="9">The sequence shown here is derived from an EMBL/GenBank/DDBJ whole genome shotgun (WGS) entry which is preliminary data.</text>
</comment>
<sequence>MTAPRFVSADALRTMFSRAMSDMYRAEVPQYGALLDLVAETNEQAMARDPALADRLRREGELERLVVERHGAIRLGTAAELRIMGRVFAAMGMEAVGYYDLSAAGVPVHSTAFRPVGEAALRHNPFRVFTSLLRLELIEDAALRRQAEAILAARRIFTPGLLRWLERHEAQGGLAEADAAAFVREALETFRWHSTASVDAETYHRMHGAHRLLADIVCFHGPHINHLTPRTLDIDAAQRAMPARGIAAKATIEGPPRRACPILLRQTSFKALEEPILFPIPGGTAMPGTHTARFGEIEQRGAALTPKGRALYDRLLAEARAASAGQGPAAQMAALEAAFASFPDDLDTMRQQGLAYFRYSATPGMQAEGGQEALLRQGALRADPVTYEDFLPVSAAGIFQSNLGDTARAAFAPGGDRPGFEAALGATVRDEMALYAEIEAASLRAAMLALSGQPQPA</sequence>
<dbReference type="PANTHER" id="PTHR39479">
    <property type="match status" value="1"/>
</dbReference>
<evidence type="ECO:0000256" key="3">
    <source>
        <dbReference type="ARBA" id="ARBA00023002"/>
    </source>
</evidence>
<comment type="similarity">
    <text evidence="5">Belongs to the 2-oxoadipate dioxygenase/decarboxylase family.</text>
</comment>
<evidence type="ECO:0000256" key="2">
    <source>
        <dbReference type="ARBA" id="ARBA00022964"/>
    </source>
</evidence>
<protein>
    <recommendedName>
        <fullName evidence="7">2-oxoadipate dioxygenase/decarboxylase</fullName>
        <ecNumber evidence="6">1.13.11.93</ecNumber>
    </recommendedName>
    <alternativeName>
        <fullName evidence="8">2-hydroxyglutarate synthase</fullName>
    </alternativeName>
</protein>
<proteinExistence type="inferred from homology"/>
<dbReference type="SMART" id="SM01150">
    <property type="entry name" value="DUF1338"/>
    <property type="match status" value="1"/>
</dbReference>
<gene>
    <name evidence="9" type="ORF">IBL26_15825</name>
</gene>
<dbReference type="Pfam" id="PF07063">
    <property type="entry name" value="HGLS"/>
    <property type="match status" value="1"/>
</dbReference>
<keyword evidence="4" id="KW-0408">Iron</keyword>
<keyword evidence="3" id="KW-0560">Oxidoreductase</keyword>
<evidence type="ECO:0000256" key="6">
    <source>
        <dbReference type="ARBA" id="ARBA00035023"/>
    </source>
</evidence>
<name>A0ABR7RPU1_9PROT</name>
<dbReference type="PANTHER" id="PTHR39479:SF2">
    <property type="entry name" value="2-OXOADIPATE DIOXYGENASE_DECARBOXYLASE"/>
    <property type="match status" value="1"/>
</dbReference>
<dbReference type="RefSeq" id="WP_187785475.1">
    <property type="nucleotide sequence ID" value="NZ_JACTVA010000030.1"/>
</dbReference>
<evidence type="ECO:0000256" key="1">
    <source>
        <dbReference type="ARBA" id="ARBA00001954"/>
    </source>
</evidence>